<keyword evidence="1" id="KW-1015">Disulfide bond</keyword>
<dbReference type="PANTHER" id="PTHR24256">
    <property type="entry name" value="TRYPTASE-RELATED"/>
    <property type="match status" value="1"/>
</dbReference>
<keyword evidence="5" id="KW-0645">Protease</keyword>
<dbReference type="InterPro" id="IPR001314">
    <property type="entry name" value="Peptidase_S1A"/>
</dbReference>
<reference evidence="5 6" key="1">
    <citation type="submission" date="2016-03" db="EMBL/GenBank/DDBJ databases">
        <title>Cyphomyrmex costatus WGS genome.</title>
        <authorList>
            <person name="Nygaard S."/>
            <person name="Hu H."/>
            <person name="Boomsma J."/>
            <person name="Zhang G."/>
        </authorList>
    </citation>
    <scope>NUCLEOTIDE SEQUENCE [LARGE SCALE GENOMIC DNA]</scope>
    <source>
        <strain evidence="5">MS0001</strain>
        <tissue evidence="5">Whole body</tissue>
    </source>
</reference>
<evidence type="ECO:0000313" key="5">
    <source>
        <dbReference type="EMBL" id="KYM97641.1"/>
    </source>
</evidence>
<name>A0A195CBR8_9HYME</name>
<comment type="similarity">
    <text evidence="2">Belongs to the peptidase S1 family. CLIP subfamily.</text>
</comment>
<dbReference type="Pfam" id="PF00089">
    <property type="entry name" value="Trypsin"/>
    <property type="match status" value="1"/>
</dbReference>
<dbReference type="InterPro" id="IPR009003">
    <property type="entry name" value="Peptidase_S1_PA"/>
</dbReference>
<dbReference type="PROSITE" id="PS50240">
    <property type="entry name" value="TRYPSIN_DOM"/>
    <property type="match status" value="1"/>
</dbReference>
<dbReference type="InterPro" id="IPR043504">
    <property type="entry name" value="Peptidase_S1_PA_chymotrypsin"/>
</dbReference>
<dbReference type="SUPFAM" id="SSF50494">
    <property type="entry name" value="Trypsin-like serine proteases"/>
    <property type="match status" value="1"/>
</dbReference>
<dbReference type="GO" id="GO:0004252">
    <property type="term" value="F:serine-type endopeptidase activity"/>
    <property type="evidence" value="ECO:0007669"/>
    <property type="project" value="InterPro"/>
</dbReference>
<feature type="non-terminal residue" evidence="5">
    <location>
        <position position="1"/>
    </location>
</feature>
<feature type="domain" description="Peptidase S1" evidence="4">
    <location>
        <begin position="139"/>
        <end position="374"/>
    </location>
</feature>
<keyword evidence="6" id="KW-1185">Reference proteome</keyword>
<dbReference type="Gene3D" id="2.40.10.10">
    <property type="entry name" value="Trypsin-like serine proteases"/>
    <property type="match status" value="1"/>
</dbReference>
<proteinExistence type="inferred from homology"/>
<keyword evidence="5" id="KW-0378">Hydrolase</keyword>
<organism evidence="5 6">
    <name type="scientific">Cyphomyrmex costatus</name>
    <dbReference type="NCBI Taxonomy" id="456900"/>
    <lineage>
        <taxon>Eukaryota</taxon>
        <taxon>Metazoa</taxon>
        <taxon>Ecdysozoa</taxon>
        <taxon>Arthropoda</taxon>
        <taxon>Hexapoda</taxon>
        <taxon>Insecta</taxon>
        <taxon>Pterygota</taxon>
        <taxon>Neoptera</taxon>
        <taxon>Endopterygota</taxon>
        <taxon>Hymenoptera</taxon>
        <taxon>Apocrita</taxon>
        <taxon>Aculeata</taxon>
        <taxon>Formicoidea</taxon>
        <taxon>Formicidae</taxon>
        <taxon>Myrmicinae</taxon>
        <taxon>Cyphomyrmex</taxon>
    </lineage>
</organism>
<dbReference type="SMART" id="SM00020">
    <property type="entry name" value="Tryp_SPc"/>
    <property type="match status" value="1"/>
</dbReference>
<dbReference type="GO" id="GO:0006508">
    <property type="term" value="P:proteolysis"/>
    <property type="evidence" value="ECO:0007669"/>
    <property type="project" value="UniProtKB-KW"/>
</dbReference>
<feature type="signal peptide" evidence="3">
    <location>
        <begin position="1"/>
        <end position="18"/>
    </location>
</feature>
<accession>A0A195CBR8</accession>
<evidence type="ECO:0000313" key="6">
    <source>
        <dbReference type="Proteomes" id="UP000078542"/>
    </source>
</evidence>
<dbReference type="EMBL" id="KQ978068">
    <property type="protein sequence ID" value="KYM97641.1"/>
    <property type="molecule type" value="Genomic_DNA"/>
</dbReference>
<dbReference type="FunFam" id="2.40.10.10:FF:000068">
    <property type="entry name" value="transmembrane protease serine 2"/>
    <property type="match status" value="1"/>
</dbReference>
<evidence type="ECO:0000256" key="2">
    <source>
        <dbReference type="ARBA" id="ARBA00024195"/>
    </source>
</evidence>
<evidence type="ECO:0000259" key="4">
    <source>
        <dbReference type="PROSITE" id="PS50240"/>
    </source>
</evidence>
<gene>
    <name evidence="5" type="ORF">ALC62_11936</name>
</gene>
<dbReference type="InterPro" id="IPR001254">
    <property type="entry name" value="Trypsin_dom"/>
</dbReference>
<protein>
    <submittedName>
        <fullName evidence="5">Venom serine protease 34</fullName>
    </submittedName>
</protein>
<dbReference type="InterPro" id="IPR051487">
    <property type="entry name" value="Ser/Thr_Proteases_Immune/Dev"/>
</dbReference>
<keyword evidence="3" id="KW-0732">Signal</keyword>
<feature type="chain" id="PRO_5008269920" evidence="3">
    <location>
        <begin position="19"/>
        <end position="382"/>
    </location>
</feature>
<evidence type="ECO:0000256" key="1">
    <source>
        <dbReference type="ARBA" id="ARBA00023157"/>
    </source>
</evidence>
<sequence length="382" mass="42569">VISFGLMLSLLVLNGVKSECNNYYYYLEEGQTKYIFNDEYPNEYEGQQNCFVKIESPVVVKIKCTIEQNSVDCRANQFRIYIGNSTNVYCGSQTVVNEGFNPIIQLITTNNSKGRFLCEIKADINQNDCQCGWKKVTRIVGGRETGVNEYPPMAGIVNFVNRNLDCGATIISLRHVITAVHCIKNMNINEIGVVVGEHDTSTGADTSATRLFALLRYTIHPEYYEDNGYSHNDVAVCKINGRFEYNSEVGPACLPFQHRYDSFVGIYLTALGWGLTEYGGSKSNTLQEVDLQVISNRECQRTYPNVNDRNLCTFTQGKDTCQMDSGGPLFWLDPATNKLVLIGTTSSGIGCASSKPSISMRVGSFLDWIISVTPGEQYCIVE</sequence>
<dbReference type="AlphaFoldDB" id="A0A195CBR8"/>
<dbReference type="CDD" id="cd00190">
    <property type="entry name" value="Tryp_SPc"/>
    <property type="match status" value="1"/>
</dbReference>
<dbReference type="PRINTS" id="PR00722">
    <property type="entry name" value="CHYMOTRYPSIN"/>
</dbReference>
<dbReference type="Proteomes" id="UP000078542">
    <property type="component" value="Unassembled WGS sequence"/>
</dbReference>
<dbReference type="STRING" id="456900.A0A195CBR8"/>
<evidence type="ECO:0000256" key="3">
    <source>
        <dbReference type="SAM" id="SignalP"/>
    </source>
</evidence>